<evidence type="ECO:0008006" key="3">
    <source>
        <dbReference type="Google" id="ProtNLM"/>
    </source>
</evidence>
<gene>
    <name evidence="1" type="ORF">KQX54_002019</name>
</gene>
<evidence type="ECO:0000313" key="2">
    <source>
        <dbReference type="Proteomes" id="UP000826195"/>
    </source>
</evidence>
<feature type="non-terminal residue" evidence="1">
    <location>
        <position position="249"/>
    </location>
</feature>
<evidence type="ECO:0000313" key="1">
    <source>
        <dbReference type="EMBL" id="KAH0563559.1"/>
    </source>
</evidence>
<protein>
    <recommendedName>
        <fullName evidence="3">Zinc finger PHD-type domain-containing protein</fullName>
    </recommendedName>
</protein>
<dbReference type="Proteomes" id="UP000826195">
    <property type="component" value="Unassembled WGS sequence"/>
</dbReference>
<dbReference type="EMBL" id="JAHXZJ010000002">
    <property type="protein sequence ID" value="KAH0563559.1"/>
    <property type="molecule type" value="Genomic_DNA"/>
</dbReference>
<comment type="caution">
    <text evidence="1">The sequence shown here is derived from an EMBL/GenBank/DDBJ whole genome shotgun (WGS) entry which is preliminary data.</text>
</comment>
<accession>A0AAV7J107</accession>
<sequence>MLLLTVSPLFTFKKEYHFQSVCSKTPSKLNLELQGSSPSLTPKKCKGCGSNIVTSEPVNCNKCLALYHPGCAKAQNVLQTGGFQKCCGPKKAISLDDIREMLHVENGTLRKEIYEDSLKVYDPVKASVDARRDDFEELSAKLGDRMAAIESDNASIKNRLDPACADITKNTASIDSLVGKIQTTRDETEASILTEVEDRLSRRNNVVVFGLQESKDPSHDQRNQADLSLIKDLNATLQIDLAPVNVHRL</sequence>
<proteinExistence type="predicted"/>
<reference evidence="1 2" key="1">
    <citation type="journal article" date="2021" name="J. Hered.">
        <title>A chromosome-level genome assembly of the parasitoid wasp, Cotesia glomerata (Hymenoptera: Braconidae).</title>
        <authorList>
            <person name="Pinto B.J."/>
            <person name="Weis J.J."/>
            <person name="Gamble T."/>
            <person name="Ode P.J."/>
            <person name="Paul R."/>
            <person name="Zaspel J.M."/>
        </authorList>
    </citation>
    <scope>NUCLEOTIDE SEQUENCE [LARGE SCALE GENOMIC DNA]</scope>
    <source>
        <strain evidence="1">CgM1</strain>
    </source>
</reference>
<name>A0AAV7J107_COTGL</name>
<keyword evidence="2" id="KW-1185">Reference proteome</keyword>
<organism evidence="1 2">
    <name type="scientific">Cotesia glomerata</name>
    <name type="common">Lepidopteran parasitic wasp</name>
    <name type="synonym">Apanteles glomeratus</name>
    <dbReference type="NCBI Taxonomy" id="32391"/>
    <lineage>
        <taxon>Eukaryota</taxon>
        <taxon>Metazoa</taxon>
        <taxon>Ecdysozoa</taxon>
        <taxon>Arthropoda</taxon>
        <taxon>Hexapoda</taxon>
        <taxon>Insecta</taxon>
        <taxon>Pterygota</taxon>
        <taxon>Neoptera</taxon>
        <taxon>Endopterygota</taxon>
        <taxon>Hymenoptera</taxon>
        <taxon>Apocrita</taxon>
        <taxon>Ichneumonoidea</taxon>
        <taxon>Braconidae</taxon>
        <taxon>Microgastrinae</taxon>
        <taxon>Cotesia</taxon>
    </lineage>
</organism>
<dbReference type="AlphaFoldDB" id="A0AAV7J107"/>